<keyword evidence="7" id="KW-1185">Reference proteome</keyword>
<dbReference type="PANTHER" id="PTHR31756">
    <property type="entry name" value="PYRUVATE, PHOSPHATE DIKINASE REGULATORY PROTEIN 1, CHLOROPLASTIC"/>
    <property type="match status" value="1"/>
</dbReference>
<dbReference type="EC" id="2.7.4.28" evidence="5"/>
<sequence>MDRHVYFVSDGTAITTEVFGHALLSQFPVKFKQFTEPFVDNERQVGRVLEKINRSFITTGQRPLVFHTIVDARLRTLIEEGDGIFYDILSTFVNPLEVQLGVKAEPKIGRSHGMMDDAYHQRIEAVNYAMANDDGAVTKYYSDADIILIGVSRCGKTPTSLYLALQYGIKAANYPFTEEDMDNLKLPSPLKDHKHKLYGLVIDPERLAQIRHERAPGSRYASMRQCRLETKEVELMFKKERIPFLNTTRHSVEEISAHILQDTGLERHKY</sequence>
<name>A0A3N1PLE7_9GAMM</name>
<evidence type="ECO:0000313" key="6">
    <source>
        <dbReference type="EMBL" id="ROQ27720.1"/>
    </source>
</evidence>
<keyword evidence="4 5" id="KW-0418">Kinase</keyword>
<evidence type="ECO:0000313" key="7">
    <source>
        <dbReference type="Proteomes" id="UP000268033"/>
    </source>
</evidence>
<dbReference type="STRING" id="584787.GCA_001247655_02135"/>
<comment type="catalytic activity">
    <reaction evidence="5">
        <text>[pyruvate, water dikinase] + ADP = [pyruvate, water dikinase]-phosphate + AMP + H(+)</text>
        <dbReference type="Rhea" id="RHEA:46020"/>
        <dbReference type="Rhea" id="RHEA-COMP:11425"/>
        <dbReference type="Rhea" id="RHEA-COMP:11426"/>
        <dbReference type="ChEBI" id="CHEBI:15378"/>
        <dbReference type="ChEBI" id="CHEBI:43176"/>
        <dbReference type="ChEBI" id="CHEBI:68546"/>
        <dbReference type="ChEBI" id="CHEBI:456215"/>
        <dbReference type="ChEBI" id="CHEBI:456216"/>
        <dbReference type="EC" id="2.7.11.33"/>
    </reaction>
</comment>
<dbReference type="GO" id="GO:0004674">
    <property type="term" value="F:protein serine/threonine kinase activity"/>
    <property type="evidence" value="ECO:0007669"/>
    <property type="project" value="UniProtKB-UniRule"/>
</dbReference>
<comment type="catalytic activity">
    <reaction evidence="5">
        <text>[pyruvate, water dikinase]-phosphate + phosphate + H(+) = [pyruvate, water dikinase] + diphosphate</text>
        <dbReference type="Rhea" id="RHEA:48580"/>
        <dbReference type="Rhea" id="RHEA-COMP:11425"/>
        <dbReference type="Rhea" id="RHEA-COMP:11426"/>
        <dbReference type="ChEBI" id="CHEBI:15378"/>
        <dbReference type="ChEBI" id="CHEBI:33019"/>
        <dbReference type="ChEBI" id="CHEBI:43176"/>
        <dbReference type="ChEBI" id="CHEBI:43474"/>
        <dbReference type="ChEBI" id="CHEBI:68546"/>
        <dbReference type="EC" id="2.7.4.28"/>
    </reaction>
</comment>
<dbReference type="EC" id="2.7.11.33" evidence="5"/>
<accession>A0A3N1PLE7</accession>
<evidence type="ECO:0000256" key="4">
    <source>
        <dbReference type="ARBA" id="ARBA00022777"/>
    </source>
</evidence>
<dbReference type="AlphaFoldDB" id="A0A3N1PLE7"/>
<evidence type="ECO:0000256" key="3">
    <source>
        <dbReference type="ARBA" id="ARBA00022741"/>
    </source>
</evidence>
<comment type="function">
    <text evidence="5">Bifunctional serine/threonine kinase and phosphorylase involved in the regulation of the phosphoenolpyruvate synthase (PEPS) by catalyzing its phosphorylation/dephosphorylation.</text>
</comment>
<dbReference type="GO" id="GO:0043531">
    <property type="term" value="F:ADP binding"/>
    <property type="evidence" value="ECO:0007669"/>
    <property type="project" value="UniProtKB-UniRule"/>
</dbReference>
<gene>
    <name evidence="6" type="ORF">EDC28_104379</name>
</gene>
<keyword evidence="1 5" id="KW-0723">Serine/threonine-protein kinase</keyword>
<dbReference type="Proteomes" id="UP000268033">
    <property type="component" value="Unassembled WGS sequence"/>
</dbReference>
<dbReference type="NCBIfam" id="NF003742">
    <property type="entry name" value="PRK05339.1"/>
    <property type="match status" value="1"/>
</dbReference>
<dbReference type="GO" id="GO:0016776">
    <property type="term" value="F:phosphotransferase activity, phosphate group as acceptor"/>
    <property type="evidence" value="ECO:0007669"/>
    <property type="project" value="UniProtKB-UniRule"/>
</dbReference>
<dbReference type="EMBL" id="RJUL01000004">
    <property type="protein sequence ID" value="ROQ27720.1"/>
    <property type="molecule type" value="Genomic_DNA"/>
</dbReference>
<organism evidence="6 7">
    <name type="scientific">Gallaecimonas pentaromativorans</name>
    <dbReference type="NCBI Taxonomy" id="584787"/>
    <lineage>
        <taxon>Bacteria</taxon>
        <taxon>Pseudomonadati</taxon>
        <taxon>Pseudomonadota</taxon>
        <taxon>Gammaproteobacteria</taxon>
        <taxon>Enterobacterales</taxon>
        <taxon>Gallaecimonadaceae</taxon>
        <taxon>Gallaecimonas</taxon>
    </lineage>
</organism>
<feature type="binding site" evidence="5">
    <location>
        <begin position="150"/>
        <end position="157"/>
    </location>
    <ligand>
        <name>ADP</name>
        <dbReference type="ChEBI" id="CHEBI:456216"/>
    </ligand>
</feature>
<reference evidence="6 7" key="1">
    <citation type="submission" date="2018-11" db="EMBL/GenBank/DDBJ databases">
        <title>Genomic Encyclopedia of Type Strains, Phase IV (KMG-IV): sequencing the most valuable type-strain genomes for metagenomic binning, comparative biology and taxonomic classification.</title>
        <authorList>
            <person name="Goeker M."/>
        </authorList>
    </citation>
    <scope>NUCLEOTIDE SEQUENCE [LARGE SCALE GENOMIC DNA]</scope>
    <source>
        <strain evidence="6 7">DSM 21945</strain>
    </source>
</reference>
<evidence type="ECO:0000256" key="1">
    <source>
        <dbReference type="ARBA" id="ARBA00022527"/>
    </source>
</evidence>
<evidence type="ECO:0000256" key="5">
    <source>
        <dbReference type="HAMAP-Rule" id="MF_01062"/>
    </source>
</evidence>
<dbReference type="Pfam" id="PF03618">
    <property type="entry name" value="Kinase-PPPase"/>
    <property type="match status" value="1"/>
</dbReference>
<comment type="caution">
    <text evidence="6">The sequence shown here is derived from an EMBL/GenBank/DDBJ whole genome shotgun (WGS) entry which is preliminary data.</text>
</comment>
<protein>
    <recommendedName>
        <fullName evidence="5">Putative phosphoenolpyruvate synthase regulatory protein</fullName>
        <shortName evidence="5">PEP synthase regulatory protein</shortName>
        <shortName evidence="5">PSRP</shortName>
        <ecNumber evidence="5">2.7.11.33</ecNumber>
        <ecNumber evidence="5">2.7.4.28</ecNumber>
    </recommendedName>
    <alternativeName>
        <fullName evidence="5">Pyruvate, water dikinase regulatory protein</fullName>
    </alternativeName>
</protein>
<comment type="similarity">
    <text evidence="5">Belongs to the pyruvate, phosphate/water dikinase regulatory protein family. PSRP subfamily.</text>
</comment>
<keyword evidence="2 5" id="KW-0808">Transferase</keyword>
<dbReference type="OrthoDB" id="9782201at2"/>
<keyword evidence="3 5" id="KW-0547">Nucleotide-binding</keyword>
<dbReference type="InterPro" id="IPR026530">
    <property type="entry name" value="PSRP"/>
</dbReference>
<dbReference type="RefSeq" id="WP_050660660.1">
    <property type="nucleotide sequence ID" value="NZ_JBLXAC010000008.1"/>
</dbReference>
<dbReference type="InterPro" id="IPR005177">
    <property type="entry name" value="Kinase-pyrophosphorylase"/>
</dbReference>
<evidence type="ECO:0000256" key="2">
    <source>
        <dbReference type="ARBA" id="ARBA00022679"/>
    </source>
</evidence>
<dbReference type="HAMAP" id="MF_01062">
    <property type="entry name" value="PSRP"/>
    <property type="match status" value="1"/>
</dbReference>
<dbReference type="GO" id="GO:0005524">
    <property type="term" value="F:ATP binding"/>
    <property type="evidence" value="ECO:0007669"/>
    <property type="project" value="InterPro"/>
</dbReference>
<proteinExistence type="inferred from homology"/>
<dbReference type="PANTHER" id="PTHR31756:SF3">
    <property type="entry name" value="PYRUVATE, PHOSPHATE DIKINASE REGULATORY PROTEIN 1, CHLOROPLASTIC"/>
    <property type="match status" value="1"/>
</dbReference>